<feature type="compositionally biased region" description="Polar residues" evidence="2">
    <location>
        <begin position="126"/>
        <end position="137"/>
    </location>
</feature>
<dbReference type="Pfam" id="PF10545">
    <property type="entry name" value="MADF_DNA_bdg"/>
    <property type="match status" value="1"/>
</dbReference>
<evidence type="ECO:0000313" key="4">
    <source>
        <dbReference type="Proteomes" id="UP000694843"/>
    </source>
</evidence>
<keyword evidence="1" id="KW-0175">Coiled coil</keyword>
<evidence type="ECO:0000259" key="3">
    <source>
        <dbReference type="PROSITE" id="PS51029"/>
    </source>
</evidence>
<feature type="region of interest" description="Disordered" evidence="2">
    <location>
        <begin position="166"/>
        <end position="243"/>
    </location>
</feature>
<feature type="domain" description="MADF" evidence="3">
    <location>
        <begin position="14"/>
        <end position="112"/>
    </location>
</feature>
<accession>A0A8B7PIC1</accession>
<evidence type="ECO:0000256" key="1">
    <source>
        <dbReference type="SAM" id="Coils"/>
    </source>
</evidence>
<feature type="compositionally biased region" description="Low complexity" evidence="2">
    <location>
        <begin position="204"/>
        <end position="216"/>
    </location>
</feature>
<dbReference type="RefSeq" id="XP_018025076.1">
    <property type="nucleotide sequence ID" value="XM_018169587.1"/>
</dbReference>
<feature type="region of interest" description="Disordered" evidence="2">
    <location>
        <begin position="113"/>
        <end position="137"/>
    </location>
</feature>
<dbReference type="PANTHER" id="PTHR21505">
    <property type="entry name" value="MADF DOMAIN-CONTAINING PROTEIN-RELATED"/>
    <property type="match status" value="1"/>
</dbReference>
<gene>
    <name evidence="5" type="primary">LOC108680700</name>
</gene>
<dbReference type="AlphaFoldDB" id="A0A8B7PIC1"/>
<sequence>MSHDGDWNRDVTERLIELYRQAPCLWKVKSSVYKDRISRHQALEKISEQMKKSDASMNIEKIRKKIHTLRNQFRSEMKRKKDTLKSGTGAEDSFTPRLWCFNILSFLTDGDEKRPSVSSLDEMEISASTPSISNENETSLMFSDTFEVPSDDSTFQQVQLPGLEHVECPYKGDNSDPTEQFDSSGRAEHSIIRPAVQPQRVMRSPTPTSDSSTSQPNEPKSVEFSRRPPLNKAQKRKRAEDSEAEILQMVATSLKEDELGEMTWGRAIGKDVAKLNREQSIIAKKLIRDAIFYGSLNMLKPLTRLTDLD</sequence>
<dbReference type="PANTHER" id="PTHR21505:SF8">
    <property type="entry name" value="DPT-YFP REPRESSOR BY OVEREXPRESSION, ISOFORM D-RELATED"/>
    <property type="match status" value="1"/>
</dbReference>
<dbReference type="Proteomes" id="UP000694843">
    <property type="component" value="Unplaced"/>
</dbReference>
<organism evidence="4 5">
    <name type="scientific">Hyalella azteca</name>
    <name type="common">Amphipod</name>
    <dbReference type="NCBI Taxonomy" id="294128"/>
    <lineage>
        <taxon>Eukaryota</taxon>
        <taxon>Metazoa</taxon>
        <taxon>Ecdysozoa</taxon>
        <taxon>Arthropoda</taxon>
        <taxon>Crustacea</taxon>
        <taxon>Multicrustacea</taxon>
        <taxon>Malacostraca</taxon>
        <taxon>Eumalacostraca</taxon>
        <taxon>Peracarida</taxon>
        <taxon>Amphipoda</taxon>
        <taxon>Senticaudata</taxon>
        <taxon>Talitrida</taxon>
        <taxon>Talitroidea</taxon>
        <taxon>Hyalellidae</taxon>
        <taxon>Hyalella</taxon>
    </lineage>
</organism>
<proteinExistence type="predicted"/>
<dbReference type="OrthoDB" id="6617753at2759"/>
<reference evidence="5" key="1">
    <citation type="submission" date="2025-08" db="UniProtKB">
        <authorList>
            <consortium name="RefSeq"/>
        </authorList>
    </citation>
    <scope>IDENTIFICATION</scope>
    <source>
        <tissue evidence="5">Whole organism</tissue>
    </source>
</reference>
<dbReference type="SMART" id="SM00595">
    <property type="entry name" value="MADF"/>
    <property type="match status" value="1"/>
</dbReference>
<protein>
    <submittedName>
        <fullName evidence="5">Uncharacterized protein LOC108680700</fullName>
    </submittedName>
</protein>
<evidence type="ECO:0000313" key="5">
    <source>
        <dbReference type="RefSeq" id="XP_018025076.1"/>
    </source>
</evidence>
<evidence type="ECO:0000256" key="2">
    <source>
        <dbReference type="SAM" id="MobiDB-lite"/>
    </source>
</evidence>
<dbReference type="InterPro" id="IPR006578">
    <property type="entry name" value="MADF-dom"/>
</dbReference>
<dbReference type="OMA" id="MMGESAN"/>
<keyword evidence="4" id="KW-1185">Reference proteome</keyword>
<dbReference type="GeneID" id="108680700"/>
<name>A0A8B7PIC1_HYAAZ</name>
<feature type="coiled-coil region" evidence="1">
    <location>
        <begin position="52"/>
        <end position="79"/>
    </location>
</feature>
<dbReference type="KEGG" id="hazt:108680700"/>
<dbReference type="PROSITE" id="PS51029">
    <property type="entry name" value="MADF"/>
    <property type="match status" value="1"/>
</dbReference>